<keyword evidence="2" id="KW-1185">Reference proteome</keyword>
<name>A0ABU3GEY2_9MICO</name>
<reference evidence="1 2" key="1">
    <citation type="submission" date="2023-08" db="EMBL/GenBank/DDBJ databases">
        <title>Microbacterium aquilitoris sp. nov. and Microbacterium gwkjibeachense sp. nov., isolated from beach.</title>
        <authorList>
            <person name="Lee S.D."/>
            <person name="Yang H."/>
            <person name="Kim I."/>
        </authorList>
    </citation>
    <scope>NUCLEOTIDE SEQUENCE [LARGE SCALE GENOMIC DNA]</scope>
    <source>
        <strain evidence="1 2">KSW4-11</strain>
    </source>
</reference>
<comment type="caution">
    <text evidence="1">The sequence shown here is derived from an EMBL/GenBank/DDBJ whole genome shotgun (WGS) entry which is preliminary data.</text>
</comment>
<evidence type="ECO:0000313" key="1">
    <source>
        <dbReference type="EMBL" id="MDT3318095.1"/>
    </source>
</evidence>
<accession>A0ABU3GEY2</accession>
<organism evidence="1 2">
    <name type="scientific">Microbacterium gawkjiense</name>
    <dbReference type="NCBI Taxonomy" id="3067309"/>
    <lineage>
        <taxon>Bacteria</taxon>
        <taxon>Bacillati</taxon>
        <taxon>Actinomycetota</taxon>
        <taxon>Actinomycetes</taxon>
        <taxon>Micrococcales</taxon>
        <taxon>Microbacteriaceae</taxon>
        <taxon>Microbacterium</taxon>
    </lineage>
</organism>
<dbReference type="RefSeq" id="WP_311863391.1">
    <property type="nucleotide sequence ID" value="NZ_JAUZVV010000003.1"/>
</dbReference>
<sequence>MVQATGALAMAYYPEVHADDADYSIGDDVDFVLSDAGELEPADVAALRDLVARTIIDPTNHREALVEYVFGLVPDGGEDS</sequence>
<dbReference type="EMBL" id="JAUZVV010000003">
    <property type="protein sequence ID" value="MDT3318095.1"/>
    <property type="molecule type" value="Genomic_DNA"/>
</dbReference>
<gene>
    <name evidence="1" type="ORF">Q9S71_14800</name>
</gene>
<protein>
    <submittedName>
        <fullName evidence="1">Uncharacterized protein</fullName>
    </submittedName>
</protein>
<proteinExistence type="predicted"/>
<evidence type="ECO:0000313" key="2">
    <source>
        <dbReference type="Proteomes" id="UP001251849"/>
    </source>
</evidence>
<dbReference type="Proteomes" id="UP001251849">
    <property type="component" value="Unassembled WGS sequence"/>
</dbReference>